<dbReference type="InterPro" id="IPR006311">
    <property type="entry name" value="TAT_signal"/>
</dbReference>
<dbReference type="Pfam" id="PF01408">
    <property type="entry name" value="GFO_IDH_MocA"/>
    <property type="match status" value="1"/>
</dbReference>
<dbReference type="EMBL" id="SZVO01000021">
    <property type="protein sequence ID" value="TKT87028.1"/>
    <property type="molecule type" value="Genomic_DNA"/>
</dbReference>
<reference evidence="3 4" key="1">
    <citation type="submission" date="2019-05" db="EMBL/GenBank/DDBJ databases">
        <title>Dyadobacter AR-3-8 sp. nov., isolated from arctic soil.</title>
        <authorList>
            <person name="Chaudhary D.K."/>
        </authorList>
    </citation>
    <scope>NUCLEOTIDE SEQUENCE [LARGE SCALE GENOMIC DNA]</scope>
    <source>
        <strain evidence="3 4">AR-3-8</strain>
    </source>
</reference>
<dbReference type="RefSeq" id="WP_137343888.1">
    <property type="nucleotide sequence ID" value="NZ_BSQH01000005.1"/>
</dbReference>
<feature type="domain" description="Gfo/Idh/MocA-like oxidoreductase N-terminal" evidence="1">
    <location>
        <begin position="40"/>
        <end position="167"/>
    </location>
</feature>
<dbReference type="SUPFAM" id="SSF51735">
    <property type="entry name" value="NAD(P)-binding Rossmann-fold domains"/>
    <property type="match status" value="1"/>
</dbReference>
<evidence type="ECO:0000313" key="3">
    <source>
        <dbReference type="EMBL" id="TKT87028.1"/>
    </source>
</evidence>
<dbReference type="InterPro" id="IPR050463">
    <property type="entry name" value="Gfo/Idh/MocA_oxidrdct_glycsds"/>
</dbReference>
<dbReference type="PROSITE" id="PS51318">
    <property type="entry name" value="TAT"/>
    <property type="match status" value="1"/>
</dbReference>
<evidence type="ECO:0000259" key="2">
    <source>
        <dbReference type="Pfam" id="PF19051"/>
    </source>
</evidence>
<accession>A0A4U6CVB1</accession>
<dbReference type="InterPro" id="IPR043906">
    <property type="entry name" value="Gfo/Idh/MocA_OxRdtase_bact_C"/>
</dbReference>
<feature type="domain" description="Gfo/Idh/MocA-like oxidoreductase bacterial type C-terminal" evidence="2">
    <location>
        <begin position="380"/>
        <end position="451"/>
    </location>
</feature>
<feature type="domain" description="Gfo/Idh/MocA-like oxidoreductase bacterial type C-terminal" evidence="2">
    <location>
        <begin position="212"/>
        <end position="275"/>
    </location>
</feature>
<protein>
    <submittedName>
        <fullName evidence="3">Gfo/Idh/MocA family oxidoreductase</fullName>
    </submittedName>
</protein>
<evidence type="ECO:0000259" key="1">
    <source>
        <dbReference type="Pfam" id="PF01408"/>
    </source>
</evidence>
<dbReference type="AlphaFoldDB" id="A0A4U6CVB1"/>
<dbReference type="InterPro" id="IPR036291">
    <property type="entry name" value="NAD(P)-bd_dom_sf"/>
</dbReference>
<sequence length="456" mass="51462">MTQRREFIKKSLFGTAGIAIGGMGFSRKSYDSIAGANERINVAVIGISGRGKDHISNYCNIKDSSNVRIKTLCDVDEKFWAEGVRTVTEKSGTKPLTEWDMRKVFDDKDIHAVSFATPNHWHALGTIWACQAGKHVYVEKPASHNVFEGRKMIEAARKYNVRVQCGFQNRSIANVMEAMKFLHNGGIGQVYSARGTCIKPRDSFGFAKDSTPPSTLHYDQWLGPVPYRRYNEKRGHYNWHWFWDTGNGDTGNQGPHQFDIARWGLNKNEHPVSVYSAGGIYGINPEECAQQTPNTQTSLFKYDDGKMLEFETRGRYSNAESSLDIRVGNVFYGTDGYLELDGGKWKAFRKRETEPFVASKPEAKKVTDPTFRLAAGGGEHYANFLDAIRLGKDDMLNCDINEGFYSTTLPLIANISYRLGRELKFMGDYEKFANDSEADTMLTAVYRKPYVVPDQV</sequence>
<proteinExistence type="predicted"/>
<evidence type="ECO:0000313" key="4">
    <source>
        <dbReference type="Proteomes" id="UP000304900"/>
    </source>
</evidence>
<keyword evidence="4" id="KW-1185">Reference proteome</keyword>
<dbReference type="Gene3D" id="3.30.360.10">
    <property type="entry name" value="Dihydrodipicolinate Reductase, domain 2"/>
    <property type="match status" value="1"/>
</dbReference>
<dbReference type="PANTHER" id="PTHR43818:SF5">
    <property type="entry name" value="OXIDOREDUCTASE FAMILY PROTEIN"/>
    <property type="match status" value="1"/>
</dbReference>
<dbReference type="OrthoDB" id="9763611at2"/>
<dbReference type="GO" id="GO:0000166">
    <property type="term" value="F:nucleotide binding"/>
    <property type="evidence" value="ECO:0007669"/>
    <property type="project" value="InterPro"/>
</dbReference>
<dbReference type="Pfam" id="PF19051">
    <property type="entry name" value="GFO_IDH_MocA_C2"/>
    <property type="match status" value="2"/>
</dbReference>
<dbReference type="PANTHER" id="PTHR43818">
    <property type="entry name" value="BCDNA.GH03377"/>
    <property type="match status" value="1"/>
</dbReference>
<organism evidence="3 4">
    <name type="scientific">Dyadobacter frigoris</name>
    <dbReference type="NCBI Taxonomy" id="2576211"/>
    <lineage>
        <taxon>Bacteria</taxon>
        <taxon>Pseudomonadati</taxon>
        <taxon>Bacteroidota</taxon>
        <taxon>Cytophagia</taxon>
        <taxon>Cytophagales</taxon>
        <taxon>Spirosomataceae</taxon>
        <taxon>Dyadobacter</taxon>
    </lineage>
</organism>
<name>A0A4U6CVB1_9BACT</name>
<dbReference type="Gene3D" id="3.40.50.720">
    <property type="entry name" value="NAD(P)-binding Rossmann-like Domain"/>
    <property type="match status" value="1"/>
</dbReference>
<dbReference type="SUPFAM" id="SSF55347">
    <property type="entry name" value="Glyceraldehyde-3-phosphate dehydrogenase-like, C-terminal domain"/>
    <property type="match status" value="1"/>
</dbReference>
<dbReference type="InterPro" id="IPR000683">
    <property type="entry name" value="Gfo/Idh/MocA-like_OxRdtase_N"/>
</dbReference>
<comment type="caution">
    <text evidence="3">The sequence shown here is derived from an EMBL/GenBank/DDBJ whole genome shotgun (WGS) entry which is preliminary data.</text>
</comment>
<dbReference type="Proteomes" id="UP000304900">
    <property type="component" value="Unassembled WGS sequence"/>
</dbReference>
<gene>
    <name evidence="3" type="ORF">FDK13_30920</name>
</gene>